<sequence length="147" mass="16272">MTWLVKEQDMTNEGCPVAQPRLSRRPSASTMTPWPSGKMKRSTWGLMVWRVMPGFSSRPAMSISLSKCPMLPTMALFFMAAMWRAMMMSLFPVVVTKMSAVDRQSSRGCTWYPSIVAWSAQMGSISATITRAPAAFMALAQPLPTSP</sequence>
<keyword evidence="2" id="KW-0812">Transmembrane</keyword>
<dbReference type="Proteomes" id="UP000028924">
    <property type="component" value="Unassembled WGS sequence"/>
</dbReference>
<feature type="transmembrane region" description="Helical" evidence="2">
    <location>
        <begin position="74"/>
        <end position="95"/>
    </location>
</feature>
<name>A0A087SF20_AUXPR</name>
<feature type="region of interest" description="Disordered" evidence="1">
    <location>
        <begin position="7"/>
        <end position="36"/>
    </location>
</feature>
<proteinExistence type="predicted"/>
<keyword evidence="2" id="KW-1133">Transmembrane helix</keyword>
<accession>A0A087SF20</accession>
<evidence type="ECO:0000313" key="3">
    <source>
        <dbReference type="EMBL" id="KFM24324.1"/>
    </source>
</evidence>
<dbReference type="GeneID" id="23614433"/>
<evidence type="ECO:0000256" key="2">
    <source>
        <dbReference type="SAM" id="Phobius"/>
    </source>
</evidence>
<reference evidence="3 4" key="1">
    <citation type="journal article" date="2014" name="BMC Genomics">
        <title>Oil accumulation mechanisms of the oleaginous microalga Chlorella protothecoides revealed through its genome, transcriptomes, and proteomes.</title>
        <authorList>
            <person name="Gao C."/>
            <person name="Wang Y."/>
            <person name="Shen Y."/>
            <person name="Yan D."/>
            <person name="He X."/>
            <person name="Dai J."/>
            <person name="Wu Q."/>
        </authorList>
    </citation>
    <scope>NUCLEOTIDE SEQUENCE [LARGE SCALE GENOMIC DNA]</scope>
    <source>
        <strain evidence="3 4">0710</strain>
    </source>
</reference>
<protein>
    <submittedName>
        <fullName evidence="3">Uncharacterized protein</fullName>
    </submittedName>
</protein>
<organism evidence="3 4">
    <name type="scientific">Auxenochlorella protothecoides</name>
    <name type="common">Green microalga</name>
    <name type="synonym">Chlorella protothecoides</name>
    <dbReference type="NCBI Taxonomy" id="3075"/>
    <lineage>
        <taxon>Eukaryota</taxon>
        <taxon>Viridiplantae</taxon>
        <taxon>Chlorophyta</taxon>
        <taxon>core chlorophytes</taxon>
        <taxon>Trebouxiophyceae</taxon>
        <taxon>Chlorellales</taxon>
        <taxon>Chlorellaceae</taxon>
        <taxon>Auxenochlorella</taxon>
    </lineage>
</organism>
<evidence type="ECO:0000256" key="1">
    <source>
        <dbReference type="SAM" id="MobiDB-lite"/>
    </source>
</evidence>
<dbReference type="AlphaFoldDB" id="A0A087SF20"/>
<evidence type="ECO:0000313" key="4">
    <source>
        <dbReference type="Proteomes" id="UP000028924"/>
    </source>
</evidence>
<dbReference type="RefSeq" id="XP_011397212.1">
    <property type="nucleotide sequence ID" value="XM_011398910.1"/>
</dbReference>
<dbReference type="EMBL" id="KL662107">
    <property type="protein sequence ID" value="KFM24324.1"/>
    <property type="molecule type" value="Genomic_DNA"/>
</dbReference>
<gene>
    <name evidence="3" type="ORF">F751_3042</name>
</gene>
<keyword evidence="4" id="KW-1185">Reference proteome</keyword>
<keyword evidence="2" id="KW-0472">Membrane</keyword>
<dbReference type="KEGG" id="apro:F751_3042"/>